<dbReference type="Proteomes" id="UP001550628">
    <property type="component" value="Unassembled WGS sequence"/>
</dbReference>
<dbReference type="RefSeq" id="WP_051715141.1">
    <property type="nucleotide sequence ID" value="NZ_JBEXYG010000008.1"/>
</dbReference>
<gene>
    <name evidence="4" type="ORF">ABZ510_22830</name>
</gene>
<comment type="caution">
    <text evidence="4">The sequence shown here is derived from an EMBL/GenBank/DDBJ whole genome shotgun (WGS) entry which is preliminary data.</text>
</comment>
<feature type="domain" description="HTH tetR-type" evidence="3">
    <location>
        <begin position="6"/>
        <end position="66"/>
    </location>
</feature>
<feature type="DNA-binding region" description="H-T-H motif" evidence="2">
    <location>
        <begin position="29"/>
        <end position="48"/>
    </location>
</feature>
<dbReference type="SUPFAM" id="SSF46689">
    <property type="entry name" value="Homeodomain-like"/>
    <property type="match status" value="1"/>
</dbReference>
<reference evidence="4 5" key="1">
    <citation type="submission" date="2024-06" db="EMBL/GenBank/DDBJ databases">
        <title>The Natural Products Discovery Center: Release of the First 8490 Sequenced Strains for Exploring Actinobacteria Biosynthetic Diversity.</title>
        <authorList>
            <person name="Kalkreuter E."/>
            <person name="Kautsar S.A."/>
            <person name="Yang D."/>
            <person name="Bader C.D."/>
            <person name="Teijaro C.N."/>
            <person name="Fluegel L."/>
            <person name="Davis C.M."/>
            <person name="Simpson J.R."/>
            <person name="Lauterbach L."/>
            <person name="Steele A.D."/>
            <person name="Gui C."/>
            <person name="Meng S."/>
            <person name="Li G."/>
            <person name="Viehrig K."/>
            <person name="Ye F."/>
            <person name="Su P."/>
            <person name="Kiefer A.F."/>
            <person name="Nichols A."/>
            <person name="Cepeda A.J."/>
            <person name="Yan W."/>
            <person name="Fan B."/>
            <person name="Jiang Y."/>
            <person name="Adhikari A."/>
            <person name="Zheng C.-J."/>
            <person name="Schuster L."/>
            <person name="Cowan T.M."/>
            <person name="Smanski M.J."/>
            <person name="Chevrette M.G."/>
            <person name="De Carvalho L.P.S."/>
            <person name="Shen B."/>
        </authorList>
    </citation>
    <scope>NUCLEOTIDE SEQUENCE [LARGE SCALE GENOMIC DNA]</scope>
    <source>
        <strain evidence="4 5">NPDC019708</strain>
    </source>
</reference>
<dbReference type="PANTHER" id="PTHR30055">
    <property type="entry name" value="HTH-TYPE TRANSCRIPTIONAL REGULATOR RUTR"/>
    <property type="match status" value="1"/>
</dbReference>
<dbReference type="InterPro" id="IPR001647">
    <property type="entry name" value="HTH_TetR"/>
</dbReference>
<dbReference type="Gene3D" id="1.10.357.10">
    <property type="entry name" value="Tetracycline Repressor, domain 2"/>
    <property type="match status" value="1"/>
</dbReference>
<dbReference type="Pfam" id="PF00440">
    <property type="entry name" value="TetR_N"/>
    <property type="match status" value="1"/>
</dbReference>
<dbReference type="InterPro" id="IPR009057">
    <property type="entry name" value="Homeodomain-like_sf"/>
</dbReference>
<sequence>MRADAERNRAAILAVAGRLICDERRDNVSMDDIAAATGVGKGTLFRRFTDRDGLVRALVEERTGRGWDTVRELAADPAVPVRDRIAAVVAAVFDLTAIELTPLMRALPDVCESDTWAPWRSLLADLIAQVTPDADTEFLASAIFASMRPEITDMIGARRHRAGVLDLTARILATGVPSGAAFGR</sequence>
<evidence type="ECO:0000313" key="4">
    <source>
        <dbReference type="EMBL" id="MEU1954691.1"/>
    </source>
</evidence>
<accession>A0ABV2WUX6</accession>
<evidence type="ECO:0000313" key="5">
    <source>
        <dbReference type="Proteomes" id="UP001550628"/>
    </source>
</evidence>
<evidence type="ECO:0000256" key="1">
    <source>
        <dbReference type="ARBA" id="ARBA00023125"/>
    </source>
</evidence>
<evidence type="ECO:0000256" key="2">
    <source>
        <dbReference type="PROSITE-ProRule" id="PRU00335"/>
    </source>
</evidence>
<dbReference type="PANTHER" id="PTHR30055:SF209">
    <property type="entry name" value="POSSIBLE TRANSCRIPTIONAL REGULATORY PROTEIN (PROBABLY TETR-FAMILY)"/>
    <property type="match status" value="1"/>
</dbReference>
<dbReference type="PROSITE" id="PS50977">
    <property type="entry name" value="HTH_TETR_2"/>
    <property type="match status" value="1"/>
</dbReference>
<evidence type="ECO:0000259" key="3">
    <source>
        <dbReference type="PROSITE" id="PS50977"/>
    </source>
</evidence>
<protein>
    <submittedName>
        <fullName evidence="4">TetR/AcrR family transcriptional regulator</fullName>
    </submittedName>
</protein>
<organism evidence="4 5">
    <name type="scientific">Nocardia rhamnosiphila</name>
    <dbReference type="NCBI Taxonomy" id="426716"/>
    <lineage>
        <taxon>Bacteria</taxon>
        <taxon>Bacillati</taxon>
        <taxon>Actinomycetota</taxon>
        <taxon>Actinomycetes</taxon>
        <taxon>Mycobacteriales</taxon>
        <taxon>Nocardiaceae</taxon>
        <taxon>Nocardia</taxon>
    </lineage>
</organism>
<keyword evidence="5" id="KW-1185">Reference proteome</keyword>
<dbReference type="InterPro" id="IPR050109">
    <property type="entry name" value="HTH-type_TetR-like_transc_reg"/>
</dbReference>
<proteinExistence type="predicted"/>
<dbReference type="EMBL" id="JBEYBF010000016">
    <property type="protein sequence ID" value="MEU1954691.1"/>
    <property type="molecule type" value="Genomic_DNA"/>
</dbReference>
<dbReference type="GeneID" id="96246616"/>
<keyword evidence="1 2" id="KW-0238">DNA-binding</keyword>
<name>A0ABV2WUX6_9NOCA</name>